<keyword evidence="3" id="KW-1185">Reference proteome</keyword>
<feature type="transmembrane region" description="Helical" evidence="1">
    <location>
        <begin position="6"/>
        <end position="24"/>
    </location>
</feature>
<evidence type="ECO:0000313" key="2">
    <source>
        <dbReference type="EMBL" id="ALF59158.1"/>
    </source>
</evidence>
<accession>A0A0M4TBQ4</accession>
<keyword evidence="1" id="KW-0472">Membrane</keyword>
<protein>
    <recommendedName>
        <fullName evidence="4">Glycosyltransferase RgtA/B/C/D-like domain-containing protein</fullName>
    </recommendedName>
</protein>
<evidence type="ECO:0008006" key="4">
    <source>
        <dbReference type="Google" id="ProtNLM"/>
    </source>
</evidence>
<dbReference type="AlphaFoldDB" id="A0A0M4TBQ4"/>
<organism evidence="2 3">
    <name type="scientific">Psychrobacter urativorans</name>
    <dbReference type="NCBI Taxonomy" id="45610"/>
    <lineage>
        <taxon>Bacteria</taxon>
        <taxon>Pseudomonadati</taxon>
        <taxon>Pseudomonadota</taxon>
        <taxon>Gammaproteobacteria</taxon>
        <taxon>Moraxellales</taxon>
        <taxon>Moraxellaceae</taxon>
        <taxon>Psychrobacter</taxon>
    </lineage>
</organism>
<sequence length="377" mass="44089">MIMYDSYQNMLTFIILIFTYFLVFSFCCRQKRDIKVITLLFLWHSFFSFVYYSFTLSNPADAIGYYRRSFYSDFVFYPGTPFIVNISSMFTKTIEASYLNVTLIFNIFGLLGLAIFYLTIKGYLKEMSRYWVMIFFIPSMSFWSAGLGKDAISFFSTCLFLYAIAIKKRNFLLISISFFFMFMVRPHIAFMMLISYIVYFIIKAKINLVFKLLTLPVIAIGLVVSLSFVQQYVGLEDASLGDVGDYVDGRQNVNQGGGSSVDIASMSYPMQMFTYVFRPLPFEAHSAVALFSSIENTIILFLFIYIVYKSKFNFRSFIYNENLWLFTYVFLTCTILALTTANLGIATRQKWMFMPVLIYLLIYAFYKYKINNTRIYK</sequence>
<dbReference type="STRING" id="45610.AOC03_03095"/>
<proteinExistence type="predicted"/>
<dbReference type="Proteomes" id="UP000059847">
    <property type="component" value="Chromosome"/>
</dbReference>
<feature type="transmembrane region" description="Helical" evidence="1">
    <location>
        <begin position="186"/>
        <end position="202"/>
    </location>
</feature>
<dbReference type="EMBL" id="CP012678">
    <property type="protein sequence ID" value="ALF59158.1"/>
    <property type="molecule type" value="Genomic_DNA"/>
</dbReference>
<gene>
    <name evidence="2" type="ORF">AOC03_03095</name>
</gene>
<evidence type="ECO:0000313" key="3">
    <source>
        <dbReference type="Proteomes" id="UP000059847"/>
    </source>
</evidence>
<dbReference type="OrthoDB" id="6195545at2"/>
<feature type="transmembrane region" description="Helical" evidence="1">
    <location>
        <begin position="36"/>
        <end position="54"/>
    </location>
</feature>
<feature type="transmembrane region" description="Helical" evidence="1">
    <location>
        <begin position="323"/>
        <end position="345"/>
    </location>
</feature>
<feature type="transmembrane region" description="Helical" evidence="1">
    <location>
        <begin position="209"/>
        <end position="229"/>
    </location>
</feature>
<keyword evidence="1" id="KW-0812">Transmembrane</keyword>
<name>A0A0M4TBQ4_9GAMM</name>
<evidence type="ECO:0000256" key="1">
    <source>
        <dbReference type="SAM" id="Phobius"/>
    </source>
</evidence>
<keyword evidence="1" id="KW-1133">Transmembrane helix</keyword>
<feature type="transmembrane region" description="Helical" evidence="1">
    <location>
        <begin position="351"/>
        <end position="368"/>
    </location>
</feature>
<dbReference type="KEGG" id="pur:AOC03_03095"/>
<feature type="transmembrane region" description="Helical" evidence="1">
    <location>
        <begin position="287"/>
        <end position="308"/>
    </location>
</feature>
<reference evidence="2 3" key="1">
    <citation type="submission" date="2015-09" db="EMBL/GenBank/DDBJ databases">
        <title>Complete genome of Psychrobacter urativorans R10.10B.</title>
        <authorList>
            <person name="See-Too W.S."/>
            <person name="Chan K.G."/>
        </authorList>
    </citation>
    <scope>NUCLEOTIDE SEQUENCE [LARGE SCALE GENOMIC DNA]</scope>
    <source>
        <strain evidence="2 3">R10.10B</strain>
    </source>
</reference>
<feature type="transmembrane region" description="Helical" evidence="1">
    <location>
        <begin position="98"/>
        <end position="118"/>
    </location>
</feature>